<dbReference type="PROSITE" id="PS50111">
    <property type="entry name" value="CHEMOTAXIS_TRANSDUC_2"/>
    <property type="match status" value="1"/>
</dbReference>
<organism evidence="6 7">
    <name type="scientific">Rhodopseudomonas palustris (strain DX-1)</name>
    <dbReference type="NCBI Taxonomy" id="652103"/>
    <lineage>
        <taxon>Bacteria</taxon>
        <taxon>Pseudomonadati</taxon>
        <taxon>Pseudomonadota</taxon>
        <taxon>Alphaproteobacteria</taxon>
        <taxon>Hyphomicrobiales</taxon>
        <taxon>Nitrobacteraceae</taxon>
        <taxon>Rhodopseudomonas</taxon>
    </lineage>
</organism>
<dbReference type="KEGG" id="rpx:Rpdx1_0009"/>
<dbReference type="BioCyc" id="RPAL652103:RPDX1_RS00050-MONOMER"/>
<dbReference type="GO" id="GO:0006935">
    <property type="term" value="P:chemotaxis"/>
    <property type="evidence" value="ECO:0007669"/>
    <property type="project" value="InterPro"/>
</dbReference>
<evidence type="ECO:0000256" key="1">
    <source>
        <dbReference type="ARBA" id="ARBA00023224"/>
    </source>
</evidence>
<name>E6VE41_RHOPX</name>
<dbReference type="HOGENOM" id="CLU_047366_0_0_5"/>
<keyword evidence="1 3" id="KW-0807">Transducer</keyword>
<dbReference type="GO" id="GO:0007165">
    <property type="term" value="P:signal transduction"/>
    <property type="evidence" value="ECO:0007669"/>
    <property type="project" value="UniProtKB-KW"/>
</dbReference>
<dbReference type="GO" id="GO:0016020">
    <property type="term" value="C:membrane"/>
    <property type="evidence" value="ECO:0007669"/>
    <property type="project" value="InterPro"/>
</dbReference>
<gene>
    <name evidence="6" type="ordered locus">Rpdx1_0009</name>
</gene>
<reference evidence="6" key="1">
    <citation type="submission" date="2010-12" db="EMBL/GenBank/DDBJ databases">
        <title>Complete sequence of Rhodopseudomonas palustris DX-1.</title>
        <authorList>
            <consortium name="US DOE Joint Genome Institute"/>
            <person name="Lucas S."/>
            <person name="Copeland A."/>
            <person name="Lapidus A."/>
            <person name="Cheng J.-F."/>
            <person name="Goodwin L."/>
            <person name="Pitluck S."/>
            <person name="Misra M."/>
            <person name="Chertkov O."/>
            <person name="Detter J.C."/>
            <person name="Han C."/>
            <person name="Tapia R."/>
            <person name="Land M."/>
            <person name="Hauser L."/>
            <person name="Kyrpides N."/>
            <person name="Ivanova N."/>
            <person name="Ovchinnikova G."/>
            <person name="Logan B."/>
            <person name="Oda Y."/>
            <person name="Harwood C."/>
            <person name="Woyke T."/>
        </authorList>
    </citation>
    <scope>NUCLEOTIDE SEQUENCE [LARGE SCALE GENOMIC DNA]</scope>
    <source>
        <strain evidence="6">DX-1</strain>
    </source>
</reference>
<dbReference type="Proteomes" id="UP000001402">
    <property type="component" value="Chromosome"/>
</dbReference>
<evidence type="ECO:0000313" key="6">
    <source>
        <dbReference type="EMBL" id="ADU41654.1"/>
    </source>
</evidence>
<dbReference type="GO" id="GO:0004888">
    <property type="term" value="F:transmembrane signaling receptor activity"/>
    <property type="evidence" value="ECO:0007669"/>
    <property type="project" value="InterPro"/>
</dbReference>
<dbReference type="Gene3D" id="1.10.287.950">
    <property type="entry name" value="Methyl-accepting chemotaxis protein"/>
    <property type="match status" value="1"/>
</dbReference>
<protein>
    <submittedName>
        <fullName evidence="6">Methyl-accepting chemotaxis sensory transducer</fullName>
    </submittedName>
</protein>
<sequence length="359" mass="38927">MHAAAVRRDDPAGEPKADDRADVSALVARLTSEVNEIACGKTRTIQKITSQMKILALNALIESARAGKHGAGFAIVAQEVRNVGAQIEQIARDLETQLTRRTGELIDSIDNMTERSRGDRLVDLALNAVELIDRNLYERTCDVRWWATDSAVVDCAADPSRKAGAHASERMGVILSAYTVYLDLWLCGLDGTVLANGRPDRFAVAGNNVAGQAWFKEAQRLRSGDDYVAGNIERSPLLGGAQVATYCASVRADGRSSGAPLGILAIHFDWEAQARAIVQGVRVDDPERTRVLLLDADRRVIASSDGRGILDERFPLQSAHRTCGTYRDGGGALVGFHVTPGYETYQGLGWYGVIVSRHD</sequence>
<dbReference type="InterPro" id="IPR004089">
    <property type="entry name" value="MCPsignal_dom"/>
</dbReference>
<evidence type="ECO:0000313" key="7">
    <source>
        <dbReference type="Proteomes" id="UP000001402"/>
    </source>
</evidence>
<proteinExistence type="inferred from homology"/>
<dbReference type="eggNOG" id="COG0840">
    <property type="taxonomic scope" value="Bacteria"/>
</dbReference>
<dbReference type="PANTHER" id="PTHR32089:SF112">
    <property type="entry name" value="LYSOZYME-LIKE PROTEIN-RELATED"/>
    <property type="match status" value="1"/>
</dbReference>
<evidence type="ECO:0000259" key="5">
    <source>
        <dbReference type="PROSITE" id="PS50111"/>
    </source>
</evidence>
<evidence type="ECO:0000256" key="4">
    <source>
        <dbReference type="SAM" id="MobiDB-lite"/>
    </source>
</evidence>
<evidence type="ECO:0000256" key="3">
    <source>
        <dbReference type="PROSITE-ProRule" id="PRU00284"/>
    </source>
</evidence>
<comment type="similarity">
    <text evidence="2">Belongs to the methyl-accepting chemotaxis (MCP) protein family.</text>
</comment>
<dbReference type="STRING" id="652103.Rpdx1_0009"/>
<dbReference type="InterPro" id="IPR004090">
    <property type="entry name" value="Chemotax_Me-accpt_rcpt"/>
</dbReference>
<dbReference type="SUPFAM" id="SSF58104">
    <property type="entry name" value="Methyl-accepting chemotaxis protein (MCP) signaling domain"/>
    <property type="match status" value="1"/>
</dbReference>
<dbReference type="AlphaFoldDB" id="E6VE41"/>
<accession>E6VE41</accession>
<dbReference type="Gene3D" id="3.30.450.20">
    <property type="entry name" value="PAS domain"/>
    <property type="match status" value="1"/>
</dbReference>
<dbReference type="PRINTS" id="PR00260">
    <property type="entry name" value="CHEMTRNSDUCR"/>
</dbReference>
<dbReference type="OrthoDB" id="9814866at2"/>
<feature type="region of interest" description="Disordered" evidence="4">
    <location>
        <begin position="1"/>
        <end position="21"/>
    </location>
</feature>
<dbReference type="PANTHER" id="PTHR32089">
    <property type="entry name" value="METHYL-ACCEPTING CHEMOTAXIS PROTEIN MCPB"/>
    <property type="match status" value="1"/>
</dbReference>
<feature type="domain" description="Methyl-accepting transducer" evidence="5">
    <location>
        <begin position="42"/>
        <end position="114"/>
    </location>
</feature>
<dbReference type="EMBL" id="CP002418">
    <property type="protein sequence ID" value="ADU41654.1"/>
    <property type="molecule type" value="Genomic_DNA"/>
</dbReference>
<dbReference type="Pfam" id="PF00015">
    <property type="entry name" value="MCPsignal"/>
    <property type="match status" value="1"/>
</dbReference>
<evidence type="ECO:0000256" key="2">
    <source>
        <dbReference type="ARBA" id="ARBA00029447"/>
    </source>
</evidence>